<dbReference type="GO" id="GO:0061640">
    <property type="term" value="P:cytoskeleton-dependent cytokinesis"/>
    <property type="evidence" value="ECO:0007669"/>
    <property type="project" value="InterPro"/>
</dbReference>
<evidence type="ECO:0000313" key="2">
    <source>
        <dbReference type="Proteomes" id="UP000316270"/>
    </source>
</evidence>
<dbReference type="EMBL" id="CP042187">
    <property type="protein sequence ID" value="QDS69629.1"/>
    <property type="molecule type" value="Genomic_DNA"/>
</dbReference>
<proteinExistence type="predicted"/>
<evidence type="ECO:0000313" key="1">
    <source>
        <dbReference type="EMBL" id="QDS69629.1"/>
    </source>
</evidence>
<dbReference type="AlphaFoldDB" id="A0A517L1X0"/>
<dbReference type="Pfam" id="PF07426">
    <property type="entry name" value="Dynactin_p22"/>
    <property type="match status" value="1"/>
</dbReference>
<name>A0A517L1X0_9PEZI</name>
<evidence type="ECO:0008006" key="3">
    <source>
        <dbReference type="Google" id="ProtNLM"/>
    </source>
</evidence>
<keyword evidence="2" id="KW-1185">Reference proteome</keyword>
<dbReference type="InterPro" id="IPR009991">
    <property type="entry name" value="DCTN3"/>
</dbReference>
<sequence length="203" mass="23215">MDNTLPPEELLLHTLGLLEWRLNRLEFLVDGGVSQTKDISKEGTVVSRIQKMEQALQQLSSRSDTVKILLNIQSRFPRLLAPDAPPPPSNDLSQNEKFSMVLAEATSYSTVSSQLRALGDVNLPPTDSFAKIVALQPRIEEVNRRQYEQAMEISELRKRSAILVSRWHEVFILGQGRCTAEWDSRLRHAEREVRREEVKNNQE</sequence>
<dbReference type="OrthoDB" id="5403729at2759"/>
<accession>A0A517L1X0</accession>
<protein>
    <recommendedName>
        <fullName evidence="3">Nuclear distribution protein RO10</fullName>
    </recommendedName>
</protein>
<gene>
    <name evidence="1" type="ORF">FKW77_008942</name>
</gene>
<dbReference type="GO" id="GO:0005869">
    <property type="term" value="C:dynactin complex"/>
    <property type="evidence" value="ECO:0007669"/>
    <property type="project" value="InterPro"/>
</dbReference>
<dbReference type="Proteomes" id="UP000316270">
    <property type="component" value="Chromosome 3"/>
</dbReference>
<organism evidence="1 2">
    <name type="scientific">Venturia effusa</name>
    <dbReference type="NCBI Taxonomy" id="50376"/>
    <lineage>
        <taxon>Eukaryota</taxon>
        <taxon>Fungi</taxon>
        <taxon>Dikarya</taxon>
        <taxon>Ascomycota</taxon>
        <taxon>Pezizomycotina</taxon>
        <taxon>Dothideomycetes</taxon>
        <taxon>Pleosporomycetidae</taxon>
        <taxon>Venturiales</taxon>
        <taxon>Venturiaceae</taxon>
        <taxon>Venturia</taxon>
    </lineage>
</organism>
<reference evidence="1 2" key="1">
    <citation type="submission" date="2019-07" db="EMBL/GenBank/DDBJ databases">
        <title>Finished genome of Venturia effusa.</title>
        <authorList>
            <person name="Young C.A."/>
            <person name="Cox M.P."/>
            <person name="Ganley A.R.D."/>
            <person name="David W.J."/>
        </authorList>
    </citation>
    <scope>NUCLEOTIDE SEQUENCE [LARGE SCALE GENOMIC DNA]</scope>
    <source>
        <strain evidence="2">albino</strain>
    </source>
</reference>